<dbReference type="PANTHER" id="PTHR43098:SF3">
    <property type="entry name" value="L-ORNITHINE N(5)-MONOOXYGENASE-RELATED"/>
    <property type="match status" value="1"/>
</dbReference>
<dbReference type="Pfam" id="PF13738">
    <property type="entry name" value="Pyr_redox_3"/>
    <property type="match status" value="1"/>
</dbReference>
<dbReference type="EMBL" id="JAPWIS010000050">
    <property type="protein sequence ID" value="MCZ4590465.1"/>
    <property type="molecule type" value="Genomic_DNA"/>
</dbReference>
<dbReference type="RefSeq" id="WP_061699309.1">
    <property type="nucleotide sequence ID" value="NZ_JAPWIS010000050.1"/>
</dbReference>
<keyword evidence="3" id="KW-0285">Flavoprotein</keyword>
<keyword evidence="9" id="KW-1185">Reference proteome</keyword>
<keyword evidence="4" id="KW-0274">FAD</keyword>
<sequence length="572" mass="63317">MSSTDYDAIVVGAGWAGMYSAYKLRNAGLTVLGIEKGSDVGGTWYWNRYPGARCDIPSVNYSFSFSEEIWGNWNWSERYAAQPEIERYAHFVADRLDIRSAFTFDAEVTGAVYDESNRCWRVPTSSSDGQHVYTSKYLILATGPYSKPVHPAIEGLSSFTGEMYLSSQWPREAVDYTDKRIGVIGTGSSGMQVVTQIGTHESFDELFAFQRTPNYALPAGNRPLSEDDMREVKRGYPEFWDKVRTSGSGTLCEVPVGPIKDLTDEELFELMDQLWKIGGPAILNGISDLVLDEESNRRVAAYLHADIRRRVKDPDLAEKLCAKTHFIGSRRHLNEDHYFELFNYDNVYLVDIAEDPIVRVVETGVELESGRLIELDMIVLATGFDSGTGALLAIDPVGRDGVALSEKWQDGHNSYLGVATQGFPNMFMTAAPGSPSIRANVLVSIEQQVDWLSEFVASIESAAGDEVEVAAPAEELWTKHVADTVNSTLIARDDTQYVGANVPGKPRVYLAYIGGVNVYRIICESVAEDRYPGFRVLSGDSRVLSSSDNWPGPPNDPNLQTRFGMSLSSTVI</sequence>
<proteinExistence type="inferred from homology"/>
<evidence type="ECO:0000256" key="2">
    <source>
        <dbReference type="ARBA" id="ARBA00010139"/>
    </source>
</evidence>
<comment type="similarity">
    <text evidence="2">Belongs to the FAD-binding monooxygenase family.</text>
</comment>
<keyword evidence="5" id="KW-0521">NADP</keyword>
<dbReference type="InterPro" id="IPR036188">
    <property type="entry name" value="FAD/NAD-bd_sf"/>
</dbReference>
<evidence type="ECO:0000256" key="3">
    <source>
        <dbReference type="ARBA" id="ARBA00022630"/>
    </source>
</evidence>
<organism evidence="8 9">
    <name type="scientific">Rhodococcus opacus</name>
    <name type="common">Nocardia opaca</name>
    <dbReference type="NCBI Taxonomy" id="37919"/>
    <lineage>
        <taxon>Bacteria</taxon>
        <taxon>Bacillati</taxon>
        <taxon>Actinomycetota</taxon>
        <taxon>Actinomycetes</taxon>
        <taxon>Mycobacteriales</taxon>
        <taxon>Nocardiaceae</taxon>
        <taxon>Rhodococcus</taxon>
    </lineage>
</organism>
<evidence type="ECO:0000256" key="6">
    <source>
        <dbReference type="ARBA" id="ARBA00023002"/>
    </source>
</evidence>
<comment type="caution">
    <text evidence="8">The sequence shown here is derived from an EMBL/GenBank/DDBJ whole genome shotgun (WGS) entry which is preliminary data.</text>
</comment>
<keyword evidence="7" id="KW-0503">Monooxygenase</keyword>
<reference evidence="8" key="1">
    <citation type="submission" date="2022-12" db="EMBL/GenBank/DDBJ databases">
        <authorList>
            <person name="Krivoruchko A.V."/>
            <person name="Elkin A."/>
        </authorList>
    </citation>
    <scope>NUCLEOTIDE SEQUENCE</scope>
    <source>
        <strain evidence="8">IEGM 249</strain>
    </source>
</reference>
<comment type="cofactor">
    <cofactor evidence="1">
        <name>FAD</name>
        <dbReference type="ChEBI" id="CHEBI:57692"/>
    </cofactor>
</comment>
<evidence type="ECO:0000313" key="9">
    <source>
        <dbReference type="Proteomes" id="UP001066327"/>
    </source>
</evidence>
<accession>A0ABT4NSU4</accession>
<evidence type="ECO:0000256" key="7">
    <source>
        <dbReference type="ARBA" id="ARBA00023033"/>
    </source>
</evidence>
<dbReference type="Proteomes" id="UP001066327">
    <property type="component" value="Unassembled WGS sequence"/>
</dbReference>
<evidence type="ECO:0000256" key="1">
    <source>
        <dbReference type="ARBA" id="ARBA00001974"/>
    </source>
</evidence>
<name>A0ABT4NSU4_RHOOP</name>
<dbReference type="PRINTS" id="PR00469">
    <property type="entry name" value="PNDRDTASEII"/>
</dbReference>
<dbReference type="Gene3D" id="3.50.50.60">
    <property type="entry name" value="FAD/NAD(P)-binding domain"/>
    <property type="match status" value="2"/>
</dbReference>
<evidence type="ECO:0000256" key="4">
    <source>
        <dbReference type="ARBA" id="ARBA00022827"/>
    </source>
</evidence>
<gene>
    <name evidence="8" type="ORF">O4328_43795</name>
</gene>
<evidence type="ECO:0000256" key="5">
    <source>
        <dbReference type="ARBA" id="ARBA00022857"/>
    </source>
</evidence>
<dbReference type="InterPro" id="IPR050775">
    <property type="entry name" value="FAD-binding_Monooxygenases"/>
</dbReference>
<evidence type="ECO:0000313" key="8">
    <source>
        <dbReference type="EMBL" id="MCZ4590465.1"/>
    </source>
</evidence>
<protein>
    <submittedName>
        <fullName evidence="8">NAD(P)/FAD-dependent oxidoreductase</fullName>
    </submittedName>
</protein>
<dbReference type="PANTHER" id="PTHR43098">
    <property type="entry name" value="L-ORNITHINE N(5)-MONOOXYGENASE-RELATED"/>
    <property type="match status" value="1"/>
</dbReference>
<dbReference type="SUPFAM" id="SSF51905">
    <property type="entry name" value="FAD/NAD(P)-binding domain"/>
    <property type="match status" value="2"/>
</dbReference>
<keyword evidence="6" id="KW-0560">Oxidoreductase</keyword>